<organism evidence="9 10">
    <name type="scientific">Microbacterium istanbulense</name>
    <dbReference type="NCBI Taxonomy" id="3122049"/>
    <lineage>
        <taxon>Bacteria</taxon>
        <taxon>Bacillati</taxon>
        <taxon>Actinomycetota</taxon>
        <taxon>Actinomycetes</taxon>
        <taxon>Micrococcales</taxon>
        <taxon>Microbacteriaceae</taxon>
        <taxon>Microbacterium</taxon>
    </lineage>
</organism>
<gene>
    <name evidence="9" type="ORF">WDU93_03500</name>
</gene>
<evidence type="ECO:0000256" key="3">
    <source>
        <dbReference type="ARBA" id="ARBA00022679"/>
    </source>
</evidence>
<evidence type="ECO:0000259" key="8">
    <source>
        <dbReference type="Pfam" id="PF02397"/>
    </source>
</evidence>
<reference evidence="9 10" key="1">
    <citation type="submission" date="2024-02" db="EMBL/GenBank/DDBJ databases">
        <authorList>
            <person name="Saticioglu I.B."/>
        </authorList>
    </citation>
    <scope>NUCLEOTIDE SEQUENCE [LARGE SCALE GENOMIC DNA]</scope>
    <source>
        <strain evidence="9 10">Mu-43</strain>
    </source>
</reference>
<keyword evidence="4 7" id="KW-0812">Transmembrane</keyword>
<feature type="transmembrane region" description="Helical" evidence="7">
    <location>
        <begin position="273"/>
        <end position="294"/>
    </location>
</feature>
<dbReference type="EC" id="2.7.8.-" evidence="9"/>
<dbReference type="InterPro" id="IPR003362">
    <property type="entry name" value="Bact_transf"/>
</dbReference>
<dbReference type="EMBL" id="JBBDGN010000002">
    <property type="protein sequence ID" value="MEJ1090747.1"/>
    <property type="molecule type" value="Genomic_DNA"/>
</dbReference>
<evidence type="ECO:0000313" key="9">
    <source>
        <dbReference type="EMBL" id="MEJ1090747.1"/>
    </source>
</evidence>
<evidence type="ECO:0000256" key="7">
    <source>
        <dbReference type="SAM" id="Phobius"/>
    </source>
</evidence>
<evidence type="ECO:0000256" key="1">
    <source>
        <dbReference type="ARBA" id="ARBA00004141"/>
    </source>
</evidence>
<proteinExistence type="inferred from homology"/>
<sequence>MTDTLIVVATVFGAQLLRFGQSSADLHIPGVSGAGFDLAYTVVSTLVAIGWLAALRLHGTRHEKRVGSGWEEYRRVLDASLRVFGAVAILAFLLSVEVARGYLLLAMPLGVLLLVASRWSWRQWLGHQRAQGRFLARAVLVGEHAKTLHVAQELQRDRSAGIVVTGAITERTGGVLMPGVPLIGSLDDILGGVARVEADSVVYSGSDLISPAKLRQFGWDLQSRNIDLVVAAALTDVAGPRIHAQPVAGLSLIHVDPPEFTGARYVTKRAFDIVVSALALLVLSPVLAVIGLMVRADGGPAMFHQSRVGLDGRAFTMFKFRSMVTDAEARLPELLTGSDGNGMLFKMRQDPRVTRIGAVLRRLSLDELPQLINVLRGDMSLVGPRPPLRSEVEMYEHWAHRRMLVKPGITGLWQVSGRSDLSWEDSIRLDLYYVENWSLASDTVIMWRTFRAVLQRHGAY</sequence>
<dbReference type="Proteomes" id="UP001366085">
    <property type="component" value="Unassembled WGS sequence"/>
</dbReference>
<name>A0ABU8LKA8_9MICO</name>
<evidence type="ECO:0000313" key="10">
    <source>
        <dbReference type="Proteomes" id="UP001366085"/>
    </source>
</evidence>
<dbReference type="PANTHER" id="PTHR30576">
    <property type="entry name" value="COLANIC BIOSYNTHESIS UDP-GLUCOSE LIPID CARRIER TRANSFERASE"/>
    <property type="match status" value="1"/>
</dbReference>
<feature type="transmembrane region" description="Helical" evidence="7">
    <location>
        <begin position="102"/>
        <end position="121"/>
    </location>
</feature>
<keyword evidence="10" id="KW-1185">Reference proteome</keyword>
<dbReference type="Pfam" id="PF02397">
    <property type="entry name" value="Bac_transf"/>
    <property type="match status" value="1"/>
</dbReference>
<keyword evidence="5 7" id="KW-1133">Transmembrane helix</keyword>
<accession>A0ABU8LKA8</accession>
<keyword evidence="6 7" id="KW-0472">Membrane</keyword>
<dbReference type="RefSeq" id="WP_337317524.1">
    <property type="nucleotide sequence ID" value="NZ_JBBDGN010000002.1"/>
</dbReference>
<dbReference type="NCBIfam" id="TIGR03025">
    <property type="entry name" value="EPS_sugtrans"/>
    <property type="match status" value="1"/>
</dbReference>
<dbReference type="GO" id="GO:0016740">
    <property type="term" value="F:transferase activity"/>
    <property type="evidence" value="ECO:0007669"/>
    <property type="project" value="UniProtKB-KW"/>
</dbReference>
<protein>
    <submittedName>
        <fullName evidence="9">Sugar transferase</fullName>
        <ecNumber evidence="9">2.7.8.-</ecNumber>
    </submittedName>
</protein>
<feature type="domain" description="Bacterial sugar transferase" evidence="8">
    <location>
        <begin position="268"/>
        <end position="455"/>
    </location>
</feature>
<keyword evidence="3 9" id="KW-0808">Transferase</keyword>
<dbReference type="Pfam" id="PF13727">
    <property type="entry name" value="CoA_binding_3"/>
    <property type="match status" value="1"/>
</dbReference>
<feature type="transmembrane region" description="Helical" evidence="7">
    <location>
        <begin position="38"/>
        <end position="58"/>
    </location>
</feature>
<evidence type="ECO:0000256" key="4">
    <source>
        <dbReference type="ARBA" id="ARBA00022692"/>
    </source>
</evidence>
<dbReference type="InterPro" id="IPR017475">
    <property type="entry name" value="EPS_sugar_tfrase"/>
</dbReference>
<evidence type="ECO:0000256" key="5">
    <source>
        <dbReference type="ARBA" id="ARBA00022989"/>
    </source>
</evidence>
<comment type="subcellular location">
    <subcellularLocation>
        <location evidence="1">Membrane</location>
        <topology evidence="1">Multi-pass membrane protein</topology>
    </subcellularLocation>
</comment>
<evidence type="ECO:0000256" key="2">
    <source>
        <dbReference type="ARBA" id="ARBA00006464"/>
    </source>
</evidence>
<evidence type="ECO:0000256" key="6">
    <source>
        <dbReference type="ARBA" id="ARBA00023136"/>
    </source>
</evidence>
<comment type="similarity">
    <text evidence="2">Belongs to the bacterial sugar transferase family.</text>
</comment>
<dbReference type="PANTHER" id="PTHR30576:SF10">
    <property type="entry name" value="SLL5057 PROTEIN"/>
    <property type="match status" value="1"/>
</dbReference>
<feature type="transmembrane region" description="Helical" evidence="7">
    <location>
        <begin position="79"/>
        <end position="96"/>
    </location>
</feature>
<comment type="caution">
    <text evidence="9">The sequence shown here is derived from an EMBL/GenBank/DDBJ whole genome shotgun (WGS) entry which is preliminary data.</text>
</comment>